<reference evidence="2" key="1">
    <citation type="submission" date="2020-05" db="EMBL/GenBank/DDBJ databases">
        <authorList>
            <person name="Chiriac C."/>
            <person name="Salcher M."/>
            <person name="Ghai R."/>
            <person name="Kavagutti S V."/>
        </authorList>
    </citation>
    <scope>NUCLEOTIDE SEQUENCE</scope>
</reference>
<proteinExistence type="predicted"/>
<gene>
    <name evidence="2" type="ORF">UFOPK1506_00502</name>
</gene>
<name>A0A6J6CK28_9ZZZZ</name>
<protein>
    <submittedName>
        <fullName evidence="2">Unannotated protein</fullName>
    </submittedName>
</protein>
<dbReference type="Gene3D" id="3.40.50.1820">
    <property type="entry name" value="alpha/beta hydrolase"/>
    <property type="match status" value="1"/>
</dbReference>
<dbReference type="AlphaFoldDB" id="A0A6J6CK28"/>
<evidence type="ECO:0000259" key="1">
    <source>
        <dbReference type="Pfam" id="PF12697"/>
    </source>
</evidence>
<dbReference type="InterPro" id="IPR029058">
    <property type="entry name" value="AB_hydrolase_fold"/>
</dbReference>
<dbReference type="InterPro" id="IPR000073">
    <property type="entry name" value="AB_hydrolase_1"/>
</dbReference>
<dbReference type="SUPFAM" id="SSF53474">
    <property type="entry name" value="alpha/beta-Hydrolases"/>
    <property type="match status" value="1"/>
</dbReference>
<dbReference type="InterPro" id="IPR050266">
    <property type="entry name" value="AB_hydrolase_sf"/>
</dbReference>
<dbReference type="Pfam" id="PF12697">
    <property type="entry name" value="Abhydrolase_6"/>
    <property type="match status" value="1"/>
</dbReference>
<feature type="domain" description="AB hydrolase-1" evidence="1">
    <location>
        <begin position="28"/>
        <end position="267"/>
    </location>
</feature>
<sequence>MTVKFQRFAPVSANAPVPRAGSGSRSPILLIHGMGSADTVWKPIIPALQEFSEVITCLLPGHGGNPLDPRVAMDPQSLATHLREEMVREGLDRAHVVGNSLGGWIALELAGHFAENVQTVCALAPAGLWLHPFFFRVPGTDAAKRIANRTSKFAHVALRLSPAQRLGFSRVSPRWQEIGYQTMLDATMAMARSDGYYPAWDAFLDKRFDTPISENVPVTVIFGDRDRALPAKTCQERSLVPPHTRWVILKDTGHAPMWDSSSDVVAEIKRHVHA</sequence>
<evidence type="ECO:0000313" key="2">
    <source>
        <dbReference type="EMBL" id="CAB4551890.1"/>
    </source>
</evidence>
<dbReference type="EMBL" id="CAEZSV010000069">
    <property type="protein sequence ID" value="CAB4551890.1"/>
    <property type="molecule type" value="Genomic_DNA"/>
</dbReference>
<organism evidence="2">
    <name type="scientific">freshwater metagenome</name>
    <dbReference type="NCBI Taxonomy" id="449393"/>
    <lineage>
        <taxon>unclassified sequences</taxon>
        <taxon>metagenomes</taxon>
        <taxon>ecological metagenomes</taxon>
    </lineage>
</organism>
<accession>A0A6J6CK28</accession>
<dbReference type="PANTHER" id="PTHR43798">
    <property type="entry name" value="MONOACYLGLYCEROL LIPASE"/>
    <property type="match status" value="1"/>
</dbReference>